<feature type="compositionally biased region" description="Low complexity" evidence="4">
    <location>
        <begin position="552"/>
        <end position="566"/>
    </location>
</feature>
<comment type="similarity">
    <text evidence="3">Belongs to the DOCK family.</text>
</comment>
<dbReference type="PANTHER" id="PTHR23317">
    <property type="entry name" value="DEDICATOR OF CYTOKINESIS DOCK"/>
    <property type="match status" value="1"/>
</dbReference>
<feature type="region of interest" description="Disordered" evidence="4">
    <location>
        <begin position="583"/>
        <end position="631"/>
    </location>
</feature>
<feature type="region of interest" description="Disordered" evidence="4">
    <location>
        <begin position="521"/>
        <end position="570"/>
    </location>
</feature>
<dbReference type="EMBL" id="CAIIXF020000004">
    <property type="protein sequence ID" value="CAH1780653.1"/>
    <property type="molecule type" value="Genomic_DNA"/>
</dbReference>
<evidence type="ECO:0000313" key="8">
    <source>
        <dbReference type="Proteomes" id="UP000749559"/>
    </source>
</evidence>
<feature type="domain" description="C2 DOCK-type" evidence="5">
    <location>
        <begin position="1"/>
        <end position="126"/>
    </location>
</feature>
<feature type="non-terminal residue" evidence="7">
    <location>
        <position position="1142"/>
    </location>
</feature>
<protein>
    <submittedName>
        <fullName evidence="7">Uncharacterized protein</fullName>
    </submittedName>
</protein>
<dbReference type="InterPro" id="IPR027357">
    <property type="entry name" value="DOCKER_dom"/>
</dbReference>
<evidence type="ECO:0000313" key="7">
    <source>
        <dbReference type="EMBL" id="CAH1780653.1"/>
    </source>
</evidence>
<dbReference type="InterPro" id="IPR027007">
    <property type="entry name" value="C2_DOCK-type_domain"/>
</dbReference>
<dbReference type="InterPro" id="IPR026791">
    <property type="entry name" value="DOCK"/>
</dbReference>
<evidence type="ECO:0000256" key="1">
    <source>
        <dbReference type="ARBA" id="ARBA00022553"/>
    </source>
</evidence>
<evidence type="ECO:0000259" key="5">
    <source>
        <dbReference type="PROSITE" id="PS51650"/>
    </source>
</evidence>
<proteinExistence type="inferred from homology"/>
<dbReference type="GO" id="GO:0007264">
    <property type="term" value="P:small GTPase-mediated signal transduction"/>
    <property type="evidence" value="ECO:0007669"/>
    <property type="project" value="InterPro"/>
</dbReference>
<dbReference type="AlphaFoldDB" id="A0A8S4NGU3"/>
<feature type="compositionally biased region" description="Basic and acidic residues" evidence="4">
    <location>
        <begin position="616"/>
        <end position="628"/>
    </location>
</feature>
<comment type="caution">
    <text evidence="7">The sequence shown here is derived from an EMBL/GenBank/DDBJ whole genome shotgun (WGS) entry which is preliminary data.</text>
</comment>
<keyword evidence="8" id="KW-1185">Reference proteome</keyword>
<evidence type="ECO:0000256" key="4">
    <source>
        <dbReference type="SAM" id="MobiDB-lite"/>
    </source>
</evidence>
<dbReference type="InterPro" id="IPR046769">
    <property type="entry name" value="DOCKER_Lobe_A"/>
</dbReference>
<dbReference type="Pfam" id="PF14429">
    <property type="entry name" value="DOCK-C2"/>
    <property type="match status" value="1"/>
</dbReference>
<dbReference type="OrthoDB" id="47328at2759"/>
<dbReference type="GO" id="GO:0005085">
    <property type="term" value="F:guanyl-nucleotide exchange factor activity"/>
    <property type="evidence" value="ECO:0007669"/>
    <property type="project" value="UniProtKB-KW"/>
</dbReference>
<dbReference type="InterPro" id="IPR016024">
    <property type="entry name" value="ARM-type_fold"/>
</dbReference>
<dbReference type="PANTHER" id="PTHR23317:SF26">
    <property type="entry name" value="ZIZIMIN, ISOFORM K"/>
    <property type="match status" value="1"/>
</dbReference>
<dbReference type="Gene3D" id="1.25.40.410">
    <property type="match status" value="1"/>
</dbReference>
<evidence type="ECO:0000256" key="2">
    <source>
        <dbReference type="ARBA" id="ARBA00022658"/>
    </source>
</evidence>
<reference evidence="7" key="1">
    <citation type="submission" date="2022-03" db="EMBL/GenBank/DDBJ databases">
        <authorList>
            <person name="Martin C."/>
        </authorList>
    </citation>
    <scope>NUCLEOTIDE SEQUENCE</scope>
</reference>
<dbReference type="Proteomes" id="UP000749559">
    <property type="component" value="Unassembled WGS sequence"/>
</dbReference>
<evidence type="ECO:0000259" key="6">
    <source>
        <dbReference type="PROSITE" id="PS51651"/>
    </source>
</evidence>
<dbReference type="Pfam" id="PF06920">
    <property type="entry name" value="DHR-2_Lobe_A"/>
    <property type="match status" value="1"/>
</dbReference>
<dbReference type="PROSITE" id="PS51651">
    <property type="entry name" value="DOCKER"/>
    <property type="match status" value="1"/>
</dbReference>
<name>A0A8S4NGU3_OWEFU</name>
<organism evidence="7 8">
    <name type="scientific">Owenia fusiformis</name>
    <name type="common">Polychaete worm</name>
    <dbReference type="NCBI Taxonomy" id="6347"/>
    <lineage>
        <taxon>Eukaryota</taxon>
        <taxon>Metazoa</taxon>
        <taxon>Spiralia</taxon>
        <taxon>Lophotrochozoa</taxon>
        <taxon>Annelida</taxon>
        <taxon>Polychaeta</taxon>
        <taxon>Sedentaria</taxon>
        <taxon>Canalipalpata</taxon>
        <taxon>Sabellida</taxon>
        <taxon>Oweniida</taxon>
        <taxon>Oweniidae</taxon>
        <taxon>Owenia</taxon>
    </lineage>
</organism>
<evidence type="ECO:0000256" key="3">
    <source>
        <dbReference type="PROSITE-ProRule" id="PRU00983"/>
    </source>
</evidence>
<feature type="non-terminal residue" evidence="7">
    <location>
        <position position="1"/>
    </location>
</feature>
<dbReference type="Gene3D" id="2.60.40.150">
    <property type="entry name" value="C2 domain"/>
    <property type="match status" value="1"/>
</dbReference>
<feature type="domain" description="DOCKER" evidence="6">
    <location>
        <begin position="1019"/>
        <end position="1142"/>
    </location>
</feature>
<keyword evidence="2" id="KW-0344">Guanine-nucleotide releasing factor</keyword>
<gene>
    <name evidence="7" type="ORF">OFUS_LOCUS7316</name>
</gene>
<dbReference type="SUPFAM" id="SSF48371">
    <property type="entry name" value="ARM repeat"/>
    <property type="match status" value="1"/>
</dbReference>
<keyword evidence="1" id="KW-0597">Phosphoprotein</keyword>
<sequence length="1142" mass="128708">ATTSVLHHQTVPNFSEEVKIVLPTQVSDRHHLLFTFYHVSCEVKQGSKAGTSKKGHNIETVVGHAWLPLFQQNRLVVGEHQVSVSSSLPPGYLTHQPLGMGRGSAGPEIKWVDGGKQLFKVDLQLASTIYTKDQHLHNFFDHCQRMQGALSSASQDFEASNKLKLFREPELGVSSASPTLSYDQIMLRLLKSLHAVDVGTLINFLPTLFNQLIRLLPRTSNEDVALNAVRVLIHVVSAVQEANKEECLHSYIKYVFVTEISTGAKDKSVHEELAKNLTSLLRPANADVLVIGKFLHHSWFFFELIMKSMAQHLLSTGRIKMQRHERFSANLGFRMQNMVQAVVSHIVQKHREVPLPAKYGNESLAKFIKGCFSLMDRGFVFRLINNYMDNFNPGDPKVLQEYKFEFLRVICSHEHYIPLNLPLMRKQNTKSYKDMKHDYTLSEEFRKNHFLVGLLLHEEKMALNELNSQIRRCAISVLRNLLAKHAFDPRYQEKSKQARIASLYLPLITILLENKSRLDLSKPELPTPGSTNPSANGDAIHEENTSMKSSKSSEQAATPTTTTSASKARDPAVLAMISGVSSGNLNISGPKPMNGSTTSLASTGSSTQSNSQSVDGKLEKSEKTDKISHQSPRSSVFEQSFVYPAWLDVSKPLAVNLRRSRSLSASITQNGPSSPIGRHDRLEQPEVKDLLICFLSVVKNLSEDVLLGWFNNSSETDVIDFFAILDICVHQFKYQGKKRIYALSMIGDSRKALTLPPKRSSAMQQLAGGMQRAPSTYSEAGLHSTSNLGDHTPSASSMEAVHRTTLEGCLATEIGVITLDILSLYTVSFKSQLEYKDGDNPIMQKLFDLYMRFLSTNQSQTLLKHVFAALRAFLNKFPKVLFKGKAEMCGTFCYQILRCCNSRLLSIRQEACALIYLLMRTNFEFSRRESFTRVHLQMIISVSQLISDVVGLSGTRFQESLIFINSFANNDKAMQKTRFPTEVKDLTKRIRTVLMATSQMKEHQNDPEMLVDLQYSLAKSYASTPELRKTWLDSMARIHTNHGNHSEAAHCYLHEAALVAEYLKRRGSYPQGCSAFKKISANIETDEMGIKDDSGMQDVQYTEETLVEMLEKCCREVEKSERYEMLGDIYKLIIPIYEQKRD</sequence>
<feature type="compositionally biased region" description="Low complexity" evidence="4">
    <location>
        <begin position="594"/>
        <end position="613"/>
    </location>
</feature>
<dbReference type="InterPro" id="IPR043161">
    <property type="entry name" value="DOCK_C_lobe_A"/>
</dbReference>
<accession>A0A8S4NGU3</accession>
<dbReference type="InterPro" id="IPR035892">
    <property type="entry name" value="C2_domain_sf"/>
</dbReference>
<dbReference type="PROSITE" id="PS51650">
    <property type="entry name" value="C2_DOCK"/>
    <property type="match status" value="1"/>
</dbReference>